<sequence length="331" mass="37879">MRAEAKTKTNEQVGCGSNTNRCWMFELYDGFKDISPVVRSKRRRNQLHSPFPPFFSVKQIDCSPQTGKMETSELAGQLLNLQTPNKEKDLEIEEKPCHKSRVIPSRCTRSQVSVEWTLQEMLILVNEVSTVEGDCLKVLPSYQKWKIIADRCTALDVVRSLNQCRSKWDSLLVEYKKIKEWGSHTVIDSYWSLESKRKSKLGLPSTFDRELFRLIDDFVKAQDDRSDTDPGTDLEEPDVLELLMDTGLKKRRRKCGSRKSKVAWEKEMATKLHENAELTFAIVKGDLSGNTDNRLADMKNQTTFARQQGDELIKILGSIAGTLDQISNLIQ</sequence>
<protein>
    <recommendedName>
        <fullName evidence="1">Myb-like domain-containing protein</fullName>
    </recommendedName>
</protein>
<dbReference type="Proteomes" id="UP001141806">
    <property type="component" value="Unassembled WGS sequence"/>
</dbReference>
<accession>A0A9Q0HAD1</accession>
<evidence type="ECO:0000313" key="2">
    <source>
        <dbReference type="EMBL" id="KAJ4962189.1"/>
    </source>
</evidence>
<dbReference type="OrthoDB" id="1927263at2759"/>
<proteinExistence type="predicted"/>
<name>A0A9Q0HAD1_9MAGN</name>
<dbReference type="EMBL" id="JAMYWD010000008">
    <property type="protein sequence ID" value="KAJ4962189.1"/>
    <property type="molecule type" value="Genomic_DNA"/>
</dbReference>
<dbReference type="PANTHER" id="PTHR33492">
    <property type="entry name" value="OSJNBA0043A12.37 PROTEIN-RELATED"/>
    <property type="match status" value="1"/>
</dbReference>
<organism evidence="2 3">
    <name type="scientific">Protea cynaroides</name>
    <dbReference type="NCBI Taxonomy" id="273540"/>
    <lineage>
        <taxon>Eukaryota</taxon>
        <taxon>Viridiplantae</taxon>
        <taxon>Streptophyta</taxon>
        <taxon>Embryophyta</taxon>
        <taxon>Tracheophyta</taxon>
        <taxon>Spermatophyta</taxon>
        <taxon>Magnoliopsida</taxon>
        <taxon>Proteales</taxon>
        <taxon>Proteaceae</taxon>
        <taxon>Protea</taxon>
    </lineage>
</organism>
<gene>
    <name evidence="2" type="ORF">NE237_022128</name>
</gene>
<dbReference type="Pfam" id="PF13837">
    <property type="entry name" value="Myb_DNA-bind_4"/>
    <property type="match status" value="1"/>
</dbReference>
<reference evidence="2" key="1">
    <citation type="journal article" date="2023" name="Plant J.">
        <title>The genome of the king protea, Protea cynaroides.</title>
        <authorList>
            <person name="Chang J."/>
            <person name="Duong T.A."/>
            <person name="Schoeman C."/>
            <person name="Ma X."/>
            <person name="Roodt D."/>
            <person name="Barker N."/>
            <person name="Li Z."/>
            <person name="Van de Peer Y."/>
            <person name="Mizrachi E."/>
        </authorList>
    </citation>
    <scope>NUCLEOTIDE SEQUENCE</scope>
    <source>
        <tissue evidence="2">Young leaves</tissue>
    </source>
</reference>
<evidence type="ECO:0000259" key="1">
    <source>
        <dbReference type="PROSITE" id="PS50090"/>
    </source>
</evidence>
<dbReference type="PROSITE" id="PS50090">
    <property type="entry name" value="MYB_LIKE"/>
    <property type="match status" value="1"/>
</dbReference>
<dbReference type="Gene3D" id="1.10.10.60">
    <property type="entry name" value="Homeodomain-like"/>
    <property type="match status" value="1"/>
</dbReference>
<feature type="domain" description="Myb-like" evidence="1">
    <location>
        <begin position="116"/>
        <end position="172"/>
    </location>
</feature>
<keyword evidence="3" id="KW-1185">Reference proteome</keyword>
<dbReference type="PANTHER" id="PTHR33492:SF4">
    <property type="entry name" value="OS02G0174300 PROTEIN"/>
    <property type="match status" value="1"/>
</dbReference>
<evidence type="ECO:0000313" key="3">
    <source>
        <dbReference type="Proteomes" id="UP001141806"/>
    </source>
</evidence>
<dbReference type="InterPro" id="IPR001005">
    <property type="entry name" value="SANT/Myb"/>
</dbReference>
<dbReference type="AlphaFoldDB" id="A0A9Q0HAD1"/>
<dbReference type="InterPro" id="IPR044822">
    <property type="entry name" value="Myb_DNA-bind_4"/>
</dbReference>
<comment type="caution">
    <text evidence="2">The sequence shown here is derived from an EMBL/GenBank/DDBJ whole genome shotgun (WGS) entry which is preliminary data.</text>
</comment>